<dbReference type="AlphaFoldDB" id="A0A1C5HUT8"/>
<dbReference type="SMART" id="SM00822">
    <property type="entry name" value="PKS_KR"/>
    <property type="match status" value="1"/>
</dbReference>
<keyword evidence="3" id="KW-0812">Transmembrane</keyword>
<comment type="similarity">
    <text evidence="1">Belongs to the short-chain dehydrogenases/reductases (SDR) family.</text>
</comment>
<evidence type="ECO:0000313" key="5">
    <source>
        <dbReference type="EMBL" id="SCG49815.1"/>
    </source>
</evidence>
<keyword evidence="3" id="KW-0472">Membrane</keyword>
<dbReference type="InterPro" id="IPR057326">
    <property type="entry name" value="KR_dom"/>
</dbReference>
<dbReference type="Proteomes" id="UP000198226">
    <property type="component" value="Chromosome I"/>
</dbReference>
<dbReference type="SUPFAM" id="SSF51735">
    <property type="entry name" value="NAD(P)-binding Rossmann-fold domains"/>
    <property type="match status" value="1"/>
</dbReference>
<accession>A0A1C5HUT8</accession>
<gene>
    <name evidence="5" type="ORF">GA0070623_1746</name>
</gene>
<dbReference type="GO" id="GO:0016491">
    <property type="term" value="F:oxidoreductase activity"/>
    <property type="evidence" value="ECO:0007669"/>
    <property type="project" value="UniProtKB-KW"/>
</dbReference>
<dbReference type="GO" id="GO:0016020">
    <property type="term" value="C:membrane"/>
    <property type="evidence" value="ECO:0007669"/>
    <property type="project" value="TreeGrafter"/>
</dbReference>
<evidence type="ECO:0000256" key="1">
    <source>
        <dbReference type="ARBA" id="ARBA00006484"/>
    </source>
</evidence>
<name>A0A1C5HUT8_9ACTN</name>
<sequence>MTRVVVVTGATSGIGRAAAREFAGRGDRLVLAARSPESLAEVRGECHHAGADQVHTVPTDVTDPAALDALVDTAVRECGRIDVWVHTAAVMAYGRFEEVPADVFDRVVRTDLLGAAGVLRVALRRFRAAGGGTLILTGSVLGHVTAPYMSGYVTSKWGLQGLVRTVQQEARDLPGVRVCLVTPGSVDTPVYQRAANYLGRAGRPPLPVTTPQRVARAIAHCADRPRREVSVGRVNLLMRGGFTVLPGVYDALVGPLMRRGGLTGRAVAPHEGVVFAPDPAGAAVRGGWLPELPALLRRAGKPTGATAVATAAAVATATVLAAARRRR</sequence>
<evidence type="ECO:0000256" key="3">
    <source>
        <dbReference type="SAM" id="Phobius"/>
    </source>
</evidence>
<dbReference type="Gene3D" id="3.40.50.720">
    <property type="entry name" value="NAD(P)-binding Rossmann-like Domain"/>
    <property type="match status" value="1"/>
</dbReference>
<dbReference type="EMBL" id="LT607752">
    <property type="protein sequence ID" value="SCG49815.1"/>
    <property type="molecule type" value="Genomic_DNA"/>
</dbReference>
<feature type="domain" description="Ketoreductase" evidence="4">
    <location>
        <begin position="3"/>
        <end position="171"/>
    </location>
</feature>
<dbReference type="PRINTS" id="PR00081">
    <property type="entry name" value="GDHRDH"/>
</dbReference>
<keyword evidence="2" id="KW-0560">Oxidoreductase</keyword>
<keyword evidence="6" id="KW-1185">Reference proteome</keyword>
<dbReference type="Pfam" id="PF00106">
    <property type="entry name" value="adh_short"/>
    <property type="match status" value="1"/>
</dbReference>
<organism evidence="5 6">
    <name type="scientific">Micromonospora rifamycinica</name>
    <dbReference type="NCBI Taxonomy" id="291594"/>
    <lineage>
        <taxon>Bacteria</taxon>
        <taxon>Bacillati</taxon>
        <taxon>Actinomycetota</taxon>
        <taxon>Actinomycetes</taxon>
        <taxon>Micromonosporales</taxon>
        <taxon>Micromonosporaceae</taxon>
        <taxon>Micromonospora</taxon>
    </lineage>
</organism>
<evidence type="ECO:0000313" key="6">
    <source>
        <dbReference type="Proteomes" id="UP000198226"/>
    </source>
</evidence>
<dbReference type="InterPro" id="IPR002347">
    <property type="entry name" value="SDR_fam"/>
</dbReference>
<evidence type="ECO:0000256" key="2">
    <source>
        <dbReference type="ARBA" id="ARBA00023002"/>
    </source>
</evidence>
<proteinExistence type="inferred from homology"/>
<dbReference type="PANTHER" id="PTHR44196">
    <property type="entry name" value="DEHYDROGENASE/REDUCTASE SDR FAMILY MEMBER 7B"/>
    <property type="match status" value="1"/>
</dbReference>
<dbReference type="RefSeq" id="WP_084261616.1">
    <property type="nucleotide sequence ID" value="NZ_LRMV01000241.1"/>
</dbReference>
<dbReference type="PROSITE" id="PS00061">
    <property type="entry name" value="ADH_SHORT"/>
    <property type="match status" value="1"/>
</dbReference>
<reference evidence="6" key="1">
    <citation type="submission" date="2016-06" db="EMBL/GenBank/DDBJ databases">
        <authorList>
            <person name="Varghese N."/>
            <person name="Submissions Spin"/>
        </authorList>
    </citation>
    <scope>NUCLEOTIDE SEQUENCE [LARGE SCALE GENOMIC DNA]</scope>
    <source>
        <strain evidence="6">DSM 44983</strain>
    </source>
</reference>
<dbReference type="InterPro" id="IPR036291">
    <property type="entry name" value="NAD(P)-bd_dom_sf"/>
</dbReference>
<keyword evidence="3" id="KW-1133">Transmembrane helix</keyword>
<feature type="transmembrane region" description="Helical" evidence="3">
    <location>
        <begin position="304"/>
        <end position="323"/>
    </location>
</feature>
<evidence type="ECO:0000259" key="4">
    <source>
        <dbReference type="SMART" id="SM00822"/>
    </source>
</evidence>
<protein>
    <submittedName>
        <fullName evidence="5">Short-chain dehydrogenase</fullName>
    </submittedName>
</protein>
<dbReference type="InterPro" id="IPR020904">
    <property type="entry name" value="Sc_DH/Rdtase_CS"/>
</dbReference>
<dbReference type="OrthoDB" id="5242868at2"/>
<dbReference type="PANTHER" id="PTHR44196:SF1">
    <property type="entry name" value="DEHYDROGENASE_REDUCTASE SDR FAMILY MEMBER 7B"/>
    <property type="match status" value="1"/>
</dbReference>